<evidence type="ECO:0000313" key="4">
    <source>
        <dbReference type="Proteomes" id="UP000010878"/>
    </source>
</evidence>
<name>L0K1K0_9EURY</name>
<dbReference type="HOGENOM" id="CLU_138335_0_0_2"/>
<dbReference type="EMBL" id="CP003929">
    <property type="protein sequence ID" value="AGB38420.1"/>
    <property type="molecule type" value="Genomic_DNA"/>
</dbReference>
<proteinExistence type="predicted"/>
<evidence type="ECO:0000256" key="1">
    <source>
        <dbReference type="SAM" id="MobiDB-lite"/>
    </source>
</evidence>
<dbReference type="Pfam" id="PF26033">
    <property type="entry name" value="DUF8009"/>
    <property type="match status" value="1"/>
</dbReference>
<feature type="compositionally biased region" description="Basic and acidic residues" evidence="1">
    <location>
        <begin position="99"/>
        <end position="110"/>
    </location>
</feature>
<dbReference type="InterPro" id="IPR058322">
    <property type="entry name" value="DUF8009"/>
</dbReference>
<feature type="domain" description="DUF8009" evidence="2">
    <location>
        <begin position="5"/>
        <end position="156"/>
    </location>
</feature>
<dbReference type="Proteomes" id="UP000010878">
    <property type="component" value="Chromosome"/>
</dbReference>
<feature type="region of interest" description="Disordered" evidence="1">
    <location>
        <begin position="88"/>
        <end position="111"/>
    </location>
</feature>
<evidence type="ECO:0000259" key="2">
    <source>
        <dbReference type="Pfam" id="PF26033"/>
    </source>
</evidence>
<keyword evidence="4" id="KW-1185">Reference proteome</keyword>
<dbReference type="KEGG" id="nou:Natoc_2658"/>
<dbReference type="eggNOG" id="arCOG04661">
    <property type="taxonomic scope" value="Archaea"/>
</dbReference>
<gene>
    <name evidence="3" type="ORF">Natoc_2658</name>
</gene>
<reference evidence="3 4" key="1">
    <citation type="submission" date="2012-11" db="EMBL/GenBank/DDBJ databases">
        <title>FINISHED of Natronococcus occultus SP4, DSM 3396.</title>
        <authorList>
            <consortium name="DOE Joint Genome Institute"/>
            <person name="Eisen J."/>
            <person name="Huntemann M."/>
            <person name="Wei C.-L."/>
            <person name="Han J."/>
            <person name="Detter J.C."/>
            <person name="Han C."/>
            <person name="Tapia R."/>
            <person name="Chen A."/>
            <person name="Kyrpides N."/>
            <person name="Mavromatis K."/>
            <person name="Markowitz V."/>
            <person name="Szeto E."/>
            <person name="Ivanova N."/>
            <person name="Mikhailova N."/>
            <person name="Ovchinnikova G."/>
            <person name="Pagani I."/>
            <person name="Pati A."/>
            <person name="Goodwin L."/>
            <person name="Nordberg H.P."/>
            <person name="Cantor M.N."/>
            <person name="Hua S.X."/>
            <person name="Woyke T."/>
            <person name="Eisen J."/>
            <person name="Klenk H.-P."/>
            <person name="Klenk H.-P."/>
        </authorList>
    </citation>
    <scope>NUCLEOTIDE SEQUENCE [LARGE SCALE GENOMIC DNA]</scope>
    <source>
        <strain evidence="3 4">SP4</strain>
    </source>
</reference>
<evidence type="ECO:0000313" key="3">
    <source>
        <dbReference type="EMBL" id="AGB38420.1"/>
    </source>
</evidence>
<sequence length="162" mass="17663">MTTAEPRSTVERIETLVVDPEDVIDAFKRDRDAGDDERGVLRVSSPFEARMTAIPSVAMTGADRSDADPTTVDLGPAAFVDVRGEYDPEHTLIPAPSRAESRSIARSDRGEEVDEATIAEYHETAVEAWEECVRTSLVDEVPLADPETEAVAWVDVRYGGGD</sequence>
<dbReference type="OrthoDB" id="203863at2157"/>
<protein>
    <recommendedName>
        <fullName evidence="2">DUF8009 domain-containing protein</fullName>
    </recommendedName>
</protein>
<organism evidence="3 4">
    <name type="scientific">Natronococcus occultus SP4</name>
    <dbReference type="NCBI Taxonomy" id="694430"/>
    <lineage>
        <taxon>Archaea</taxon>
        <taxon>Methanobacteriati</taxon>
        <taxon>Methanobacteriota</taxon>
        <taxon>Stenosarchaea group</taxon>
        <taxon>Halobacteria</taxon>
        <taxon>Halobacteriales</taxon>
        <taxon>Natrialbaceae</taxon>
        <taxon>Natronococcus</taxon>
    </lineage>
</organism>
<dbReference type="RefSeq" id="WP_015321860.1">
    <property type="nucleotide sequence ID" value="NC_019974.1"/>
</dbReference>
<dbReference type="GeneID" id="14404445"/>
<accession>L0K1K0</accession>
<dbReference type="AlphaFoldDB" id="L0K1K0"/>